<dbReference type="EMBL" id="CP024985">
    <property type="protein sequence ID" value="ATZ22088.1"/>
    <property type="molecule type" value="Genomic_DNA"/>
</dbReference>
<proteinExistence type="predicted"/>
<dbReference type="InterPro" id="IPR002560">
    <property type="entry name" value="Transposase_DDE"/>
</dbReference>
<dbReference type="NCBIfam" id="NF033550">
    <property type="entry name" value="transpos_ISL3"/>
    <property type="match status" value="1"/>
</dbReference>
<sequence>MRRLVCGNEHCPRRTFAEQIPALTHRHARRTDALTAQLTDVALFLGGRPGTRLVQRMTIDTCKDTVLRLIRALPLPSSGPVPHLGVDEFAVRRGRTYATILIDMATHRPIDVLADRAAATFASWLRNHPEVRIICRDRAGSYRDGAQTGAPQARQVADAWHLLNNLAQAVERVIGRHRSDLRQPLTSHDDRSDEGPASEGRDRAELDIHGRPRPLVARTRERHQQIHERIERGDSLRAIARDLQLSRGTVNRFARTAEVDELLLAAIHRPTLIDDYRLYLHHRWMEGCTSASALAREIQRLGYRGDVNTVRRHLKPYRNGAIPTTAPLPHLTVRRVTDWIMRRPEHLTDAERKGLDELCERNHVLATTVEYARRLALMVRDRHSEHLALDVWIADVRLDGQQELRTLANGMRRDRAAIQAVLTTTYTSGAVEGNVTRIKLLKRQMYGRANFDLLRRRILLSP</sequence>
<dbReference type="KEGG" id="slx:SLAV_00790"/>
<name>A0A2K8P6J6_STRLA</name>
<evidence type="ECO:0000313" key="5">
    <source>
        <dbReference type="Proteomes" id="UP000231791"/>
    </source>
</evidence>
<feature type="region of interest" description="Disordered" evidence="1">
    <location>
        <begin position="178"/>
        <end position="207"/>
    </location>
</feature>
<organism evidence="3 5">
    <name type="scientific">Streptomyces lavendulae subsp. lavendulae</name>
    <dbReference type="NCBI Taxonomy" id="58340"/>
    <lineage>
        <taxon>Bacteria</taxon>
        <taxon>Bacillati</taxon>
        <taxon>Actinomycetota</taxon>
        <taxon>Actinomycetes</taxon>
        <taxon>Kitasatosporales</taxon>
        <taxon>Streptomycetaceae</taxon>
        <taxon>Streptomyces</taxon>
    </lineage>
</organism>
<gene>
    <name evidence="3" type="ORF">SLAV_00790</name>
    <name evidence="4" type="ORF">SLAV_38600</name>
</gene>
<dbReference type="PANTHER" id="PTHR33498:SF1">
    <property type="entry name" value="TRANSPOSASE FOR INSERTION SEQUENCE ELEMENT IS1557"/>
    <property type="match status" value="1"/>
</dbReference>
<accession>A0A2K8P6J6</accession>
<evidence type="ECO:0000256" key="1">
    <source>
        <dbReference type="SAM" id="MobiDB-lite"/>
    </source>
</evidence>
<evidence type="ECO:0000313" key="3">
    <source>
        <dbReference type="EMBL" id="ATZ22088.1"/>
    </source>
</evidence>
<keyword evidence="5" id="KW-1185">Reference proteome</keyword>
<feature type="domain" description="Transposase IS204/IS1001/IS1096/IS1165 DDE" evidence="2">
    <location>
        <begin position="335"/>
        <end position="458"/>
    </location>
</feature>
<reference evidence="3 5" key="1">
    <citation type="submission" date="2017-11" db="EMBL/GenBank/DDBJ databases">
        <title>Complete genome sequence of Streptomyces lavendulae subsp. lavendulae CCM 3239 (formerly 'Streptomyces aureofaciens CCM 3239'), the producer of the angucycline-type antibiotic auricin.</title>
        <authorList>
            <person name="Busche T."/>
            <person name="Novakova R."/>
            <person name="Al'Dilaimi A."/>
            <person name="Homerova D."/>
            <person name="Feckova L."/>
            <person name="Rezuchova B."/>
            <person name="Mingyar E."/>
            <person name="Csolleiova D."/>
            <person name="Bekeova C."/>
            <person name="Winkler A."/>
            <person name="Sevcikova B."/>
            <person name="Kalinowski J."/>
            <person name="Kormanec J."/>
            <person name="Ruckert C."/>
        </authorList>
    </citation>
    <scope>NUCLEOTIDE SEQUENCE [LARGE SCALE GENOMIC DNA]</scope>
    <source>
        <strain evidence="3 5">CCM 3239</strain>
    </source>
</reference>
<evidence type="ECO:0000259" key="2">
    <source>
        <dbReference type="Pfam" id="PF01610"/>
    </source>
</evidence>
<protein>
    <submittedName>
        <fullName evidence="3">Transposase</fullName>
    </submittedName>
</protein>
<evidence type="ECO:0000313" key="4">
    <source>
        <dbReference type="EMBL" id="ATZ29483.1"/>
    </source>
</evidence>
<dbReference type="Pfam" id="PF01610">
    <property type="entry name" value="DDE_Tnp_ISL3"/>
    <property type="match status" value="2"/>
</dbReference>
<feature type="domain" description="Transposase IS204/IS1001/IS1096/IS1165 DDE" evidence="2">
    <location>
        <begin position="84"/>
        <end position="183"/>
    </location>
</feature>
<dbReference type="KEGG" id="slx:SLAV_38600"/>
<dbReference type="Proteomes" id="UP000231791">
    <property type="component" value="Chromosome"/>
</dbReference>
<dbReference type="InterPro" id="IPR047951">
    <property type="entry name" value="Transpos_ISL3"/>
</dbReference>
<dbReference type="PANTHER" id="PTHR33498">
    <property type="entry name" value="TRANSPOSASE FOR INSERTION SEQUENCE ELEMENT IS1557"/>
    <property type="match status" value="1"/>
</dbReference>
<dbReference type="AlphaFoldDB" id="A0A2K8P6J6"/>
<dbReference type="EMBL" id="CP024985">
    <property type="protein sequence ID" value="ATZ29483.1"/>
    <property type="molecule type" value="Genomic_DNA"/>
</dbReference>